<evidence type="ECO:0000259" key="9">
    <source>
        <dbReference type="Pfam" id="PF01431"/>
    </source>
</evidence>
<dbReference type="GO" id="GO:0005886">
    <property type="term" value="C:plasma membrane"/>
    <property type="evidence" value="ECO:0007669"/>
    <property type="project" value="TreeGrafter"/>
</dbReference>
<dbReference type="OrthoDB" id="6414401at2759"/>
<evidence type="ECO:0000256" key="5">
    <source>
        <dbReference type="ARBA" id="ARBA00022801"/>
    </source>
</evidence>
<keyword evidence="5" id="KW-0378">Hydrolase</keyword>
<dbReference type="PANTHER" id="PTHR11733:SF241">
    <property type="entry name" value="GH26575P-RELATED"/>
    <property type="match status" value="1"/>
</dbReference>
<dbReference type="PROSITE" id="PS51885">
    <property type="entry name" value="NEPRILYSIN"/>
    <property type="match status" value="1"/>
</dbReference>
<reference evidence="11" key="1">
    <citation type="submission" date="2020-08" db="EMBL/GenBank/DDBJ databases">
        <title>Multicomponent nature underlies the extraordinary mechanical properties of spider dragline silk.</title>
        <authorList>
            <person name="Kono N."/>
            <person name="Nakamura H."/>
            <person name="Mori M."/>
            <person name="Yoshida Y."/>
            <person name="Ohtoshi R."/>
            <person name="Malay A.D."/>
            <person name="Moran D.A.P."/>
            <person name="Tomita M."/>
            <person name="Numata K."/>
            <person name="Arakawa K."/>
        </authorList>
    </citation>
    <scope>NUCLEOTIDE SEQUENCE</scope>
</reference>
<feature type="domain" description="Peptidase M13 N-terminal" evidence="10">
    <location>
        <begin position="156"/>
        <end position="569"/>
    </location>
</feature>
<evidence type="ECO:0000313" key="11">
    <source>
        <dbReference type="EMBL" id="GFT82833.1"/>
    </source>
</evidence>
<evidence type="ECO:0000259" key="10">
    <source>
        <dbReference type="Pfam" id="PF05649"/>
    </source>
</evidence>
<comment type="cofactor">
    <cofactor evidence="1">
        <name>Zn(2+)</name>
        <dbReference type="ChEBI" id="CHEBI:29105"/>
    </cofactor>
</comment>
<accession>A0A8X6U6C9</accession>
<dbReference type="InterPro" id="IPR024079">
    <property type="entry name" value="MetalloPept_cat_dom_sf"/>
</dbReference>
<keyword evidence="6" id="KW-0862">Zinc</keyword>
<dbReference type="InterPro" id="IPR000718">
    <property type="entry name" value="Peptidase_M13"/>
</dbReference>
<dbReference type="PRINTS" id="PR00786">
    <property type="entry name" value="NEPRILYSIN"/>
</dbReference>
<protein>
    <submittedName>
        <fullName evidence="11">Neprilysin-1</fullName>
    </submittedName>
</protein>
<dbReference type="GO" id="GO:0004222">
    <property type="term" value="F:metalloendopeptidase activity"/>
    <property type="evidence" value="ECO:0007669"/>
    <property type="project" value="InterPro"/>
</dbReference>
<dbReference type="EMBL" id="BMAW01119056">
    <property type="protein sequence ID" value="GFT82833.1"/>
    <property type="molecule type" value="Genomic_DNA"/>
</dbReference>
<gene>
    <name evidence="11" type="primary">Nep1</name>
    <name evidence="11" type="ORF">NPIL_459192</name>
</gene>
<evidence type="ECO:0000256" key="1">
    <source>
        <dbReference type="ARBA" id="ARBA00001947"/>
    </source>
</evidence>
<dbReference type="SUPFAM" id="SSF55486">
    <property type="entry name" value="Metalloproteases ('zincins'), catalytic domain"/>
    <property type="match status" value="1"/>
</dbReference>
<feature type="domain" description="Peptidase M13 C-terminal" evidence="9">
    <location>
        <begin position="628"/>
        <end position="833"/>
    </location>
</feature>
<comment type="similarity">
    <text evidence="2">Belongs to the peptidase M13 family.</text>
</comment>
<evidence type="ECO:0000256" key="4">
    <source>
        <dbReference type="ARBA" id="ARBA00022723"/>
    </source>
</evidence>
<dbReference type="Proteomes" id="UP000887013">
    <property type="component" value="Unassembled WGS sequence"/>
</dbReference>
<dbReference type="AlphaFoldDB" id="A0A8X6U6C9"/>
<dbReference type="Pfam" id="PF01431">
    <property type="entry name" value="Peptidase_M13"/>
    <property type="match status" value="1"/>
</dbReference>
<evidence type="ECO:0000256" key="3">
    <source>
        <dbReference type="ARBA" id="ARBA00022670"/>
    </source>
</evidence>
<keyword evidence="4" id="KW-0479">Metal-binding</keyword>
<dbReference type="CDD" id="cd08662">
    <property type="entry name" value="M13"/>
    <property type="match status" value="1"/>
</dbReference>
<keyword evidence="8" id="KW-0812">Transmembrane</keyword>
<dbReference type="GO" id="GO:0016485">
    <property type="term" value="P:protein processing"/>
    <property type="evidence" value="ECO:0007669"/>
    <property type="project" value="TreeGrafter"/>
</dbReference>
<keyword evidence="8" id="KW-0472">Membrane</keyword>
<dbReference type="Gene3D" id="3.40.390.10">
    <property type="entry name" value="Collagenase (Catalytic Domain)"/>
    <property type="match status" value="1"/>
</dbReference>
<keyword evidence="3" id="KW-0645">Protease</keyword>
<evidence type="ECO:0000256" key="6">
    <source>
        <dbReference type="ARBA" id="ARBA00022833"/>
    </source>
</evidence>
<proteinExistence type="inferred from homology"/>
<dbReference type="GO" id="GO:0046872">
    <property type="term" value="F:metal ion binding"/>
    <property type="evidence" value="ECO:0007669"/>
    <property type="project" value="UniProtKB-KW"/>
</dbReference>
<dbReference type="Pfam" id="PF05649">
    <property type="entry name" value="Peptidase_M13_N"/>
    <property type="match status" value="1"/>
</dbReference>
<dbReference type="PANTHER" id="PTHR11733">
    <property type="entry name" value="ZINC METALLOPROTEASE FAMILY M13 NEPRILYSIN-RELATED"/>
    <property type="match status" value="1"/>
</dbReference>
<organism evidence="11 12">
    <name type="scientific">Nephila pilipes</name>
    <name type="common">Giant wood spider</name>
    <name type="synonym">Nephila maculata</name>
    <dbReference type="NCBI Taxonomy" id="299642"/>
    <lineage>
        <taxon>Eukaryota</taxon>
        <taxon>Metazoa</taxon>
        <taxon>Ecdysozoa</taxon>
        <taxon>Arthropoda</taxon>
        <taxon>Chelicerata</taxon>
        <taxon>Arachnida</taxon>
        <taxon>Araneae</taxon>
        <taxon>Araneomorphae</taxon>
        <taxon>Entelegynae</taxon>
        <taxon>Araneoidea</taxon>
        <taxon>Nephilidae</taxon>
        <taxon>Nephila</taxon>
    </lineage>
</organism>
<dbReference type="Gene3D" id="1.10.1380.10">
    <property type="entry name" value="Neutral endopeptidase , domain2"/>
    <property type="match status" value="1"/>
</dbReference>
<evidence type="ECO:0000256" key="8">
    <source>
        <dbReference type="SAM" id="Phobius"/>
    </source>
</evidence>
<evidence type="ECO:0000256" key="2">
    <source>
        <dbReference type="ARBA" id="ARBA00007357"/>
    </source>
</evidence>
<dbReference type="InterPro" id="IPR042089">
    <property type="entry name" value="Peptidase_M13_dom_2"/>
</dbReference>
<name>A0A8X6U6C9_NEPPI</name>
<evidence type="ECO:0000313" key="12">
    <source>
        <dbReference type="Proteomes" id="UP000887013"/>
    </source>
</evidence>
<dbReference type="InterPro" id="IPR008753">
    <property type="entry name" value="Peptidase_M13_N"/>
</dbReference>
<keyword evidence="12" id="KW-1185">Reference proteome</keyword>
<sequence>MYEKDDRRMIKWSQNDIAALRHLMTMVLKATHSPNQADNLPEYEMLANGNPGKKPVVRIQENPLAEVAVEKPPNDMVQLRIEKGAIRCQPGSRHRFRTTFELLLSLATIILSLLCCALFYMIFMKTGHQSLNICLTQECVKTAASLLNAMDQTSDPCDNFFQYACGTWNKLHMIPQDRSSISTFEVMADDLQVILKGLLEEPANSHDNSATIKAKTFYKSCISTGAIVSSVSEEEESSSDSESMGQSSTSIQIEAIGDKPLRDVVRELGGWPVSERDWEEPEWPLEHLLGQLRGDYNQGIIIEQWVGPDDKNSSVNVIQLDQMTFGLPSREYFLKESSDRERKAYLKLMVEVAILFGAEREVAEIDMTDVLDLEIRLANASTPEADRHDTGAIYNKMSLQELSEIVPEFDWVFYLNTFLPTKVDDQEPVVVYALPYLQEMGQIISQANRRRTIHNYALWRLIKHMLPFLDGEYSQKRTEFKKILLGISAERERWSQCVDLVNKKMGMAVGALFIRDNFDPKSKETAQEMILNIREAFNELLEENAWMDKETREVARDKANAMNERIGYPDLLTNPVELSKEYEGLTIHDDLFLVNILNVFEFEAAKNLKKLRQPVNKDRWTTEPAVVNAFYNPNKNDIVFPAGILQPLFYSHYFPKSLNYGGIGVVIGHEMTHGFDDKGRQFDKDGNLKQWWNEATVRRFRERAQCIIDQYSSYVLEDIGLNINGKMTQGENVADNGGLKQAYRAYKKWVKRHGEEPLLPGLNLTHDQLFFLNYAQIWCGSMRPEDALSKVRSSVHSPGPIRVLGPLSNSYDFARTYNCPPGSRMNPKKKCSVW</sequence>
<dbReference type="InterPro" id="IPR018497">
    <property type="entry name" value="Peptidase_M13_C"/>
</dbReference>
<evidence type="ECO:0000256" key="7">
    <source>
        <dbReference type="ARBA" id="ARBA00023049"/>
    </source>
</evidence>
<feature type="transmembrane region" description="Helical" evidence="8">
    <location>
        <begin position="102"/>
        <end position="123"/>
    </location>
</feature>
<comment type="caution">
    <text evidence="11">The sequence shown here is derived from an EMBL/GenBank/DDBJ whole genome shotgun (WGS) entry which is preliminary data.</text>
</comment>
<keyword evidence="8" id="KW-1133">Transmembrane helix</keyword>
<keyword evidence="7" id="KW-0482">Metalloprotease</keyword>